<accession>A0A7S7AYA0</accession>
<dbReference type="RefSeq" id="WP_194077431.1">
    <property type="nucleotide sequence ID" value="NZ_CP061839.1"/>
</dbReference>
<organism evidence="1 2">
    <name type="scientific">Treponema pedis</name>
    <dbReference type="NCBI Taxonomy" id="409322"/>
    <lineage>
        <taxon>Bacteria</taxon>
        <taxon>Pseudomonadati</taxon>
        <taxon>Spirochaetota</taxon>
        <taxon>Spirochaetia</taxon>
        <taxon>Spirochaetales</taxon>
        <taxon>Treponemataceae</taxon>
        <taxon>Treponema</taxon>
    </lineage>
</organism>
<dbReference type="EMBL" id="CP061839">
    <property type="protein sequence ID" value="QOW61921.1"/>
    <property type="molecule type" value="Genomic_DNA"/>
</dbReference>
<protein>
    <submittedName>
        <fullName evidence="1">Uncharacterized protein</fullName>
    </submittedName>
</protein>
<evidence type="ECO:0000313" key="2">
    <source>
        <dbReference type="Proteomes" id="UP000593915"/>
    </source>
</evidence>
<proteinExistence type="predicted"/>
<evidence type="ECO:0000313" key="1">
    <source>
        <dbReference type="EMBL" id="QOW61921.1"/>
    </source>
</evidence>
<sequence length="165" mass="20046">MLLFVVVLSFSSCTERYHILYDAIHYDFKSIKSYEELYQLYEKWGFWEAGTYYLQSFKYGTFWTKILCFVDYDFLKQKLYIGFDRTQSRPIPEKLKNKIISTLVKKYGAYHLNEIEVARYVEGEGWVLYKDMLPCWNLKDRLLYLDLRDIDEHHEFSFGLIIIFL</sequence>
<dbReference type="AlphaFoldDB" id="A0A7S7AYA0"/>
<name>A0A7S7AYA0_9SPIR</name>
<dbReference type="Proteomes" id="UP000593915">
    <property type="component" value="Chromosome"/>
</dbReference>
<reference evidence="1 2" key="1">
    <citation type="submission" date="2020-09" db="EMBL/GenBank/DDBJ databases">
        <title>Characterization of Treponema spp. from bovine digital dermatitis in Korea.</title>
        <authorList>
            <person name="Espiritu H.M."/>
            <person name="Cho Y.I."/>
            <person name="Mamuad L."/>
        </authorList>
    </citation>
    <scope>NUCLEOTIDE SEQUENCE [LARGE SCALE GENOMIC DNA]</scope>
    <source>
        <strain evidence="1 2">KS1</strain>
    </source>
</reference>
<gene>
    <name evidence="1" type="ORF">IFE08_06155</name>
</gene>